<protein>
    <submittedName>
        <fullName evidence="2">Fe-S oxidoreductase</fullName>
    </submittedName>
</protein>
<dbReference type="SUPFAM" id="SSF50156">
    <property type="entry name" value="PDZ domain-like"/>
    <property type="match status" value="1"/>
</dbReference>
<dbReference type="RefSeq" id="WP_077713552.1">
    <property type="nucleotide sequence ID" value="NZ_CP019698.1"/>
</dbReference>
<name>A0A1S6IUY6_9FIRM</name>
<evidence type="ECO:0000259" key="1">
    <source>
        <dbReference type="PROSITE" id="PS50106"/>
    </source>
</evidence>
<evidence type="ECO:0000313" key="2">
    <source>
        <dbReference type="EMBL" id="AQS58598.1"/>
    </source>
</evidence>
<dbReference type="SUPFAM" id="SSF102114">
    <property type="entry name" value="Radical SAM enzymes"/>
    <property type="match status" value="1"/>
</dbReference>
<dbReference type="InterPro" id="IPR041489">
    <property type="entry name" value="PDZ_6"/>
</dbReference>
<dbReference type="InterPro" id="IPR007549">
    <property type="entry name" value="DUF512"/>
</dbReference>
<dbReference type="Pfam" id="PF19238">
    <property type="entry name" value="Radical_SAM_2"/>
    <property type="match status" value="1"/>
</dbReference>
<dbReference type="InterPro" id="IPR058240">
    <property type="entry name" value="rSAM_sf"/>
</dbReference>
<gene>
    <name evidence="2" type="ORF">B0537_05545</name>
</gene>
<dbReference type="STRING" id="1833852.B0537_05545"/>
<organism evidence="2 3">
    <name type="scientific">Desulforamulus ferrireducens</name>
    <dbReference type="NCBI Taxonomy" id="1833852"/>
    <lineage>
        <taxon>Bacteria</taxon>
        <taxon>Bacillati</taxon>
        <taxon>Bacillota</taxon>
        <taxon>Clostridia</taxon>
        <taxon>Eubacteriales</taxon>
        <taxon>Peptococcaceae</taxon>
        <taxon>Desulforamulus</taxon>
    </lineage>
</organism>
<dbReference type="InterPro" id="IPR013785">
    <property type="entry name" value="Aldolase_TIM"/>
</dbReference>
<feature type="domain" description="PDZ" evidence="1">
    <location>
        <begin position="1"/>
        <end position="71"/>
    </location>
</feature>
<dbReference type="Pfam" id="PF17820">
    <property type="entry name" value="PDZ_6"/>
    <property type="match status" value="1"/>
</dbReference>
<dbReference type="AlphaFoldDB" id="A0A1S6IUY6"/>
<dbReference type="InterPro" id="IPR001478">
    <property type="entry name" value="PDZ"/>
</dbReference>
<keyword evidence="3" id="KW-1185">Reference proteome</keyword>
<dbReference type="Gene3D" id="3.20.20.70">
    <property type="entry name" value="Aldolase class I"/>
    <property type="match status" value="1"/>
</dbReference>
<proteinExistence type="predicted"/>
<dbReference type="InterPro" id="IPR045375">
    <property type="entry name" value="Put_radical_SAM-like_N"/>
</dbReference>
<evidence type="ECO:0000313" key="3">
    <source>
        <dbReference type="Proteomes" id="UP000189464"/>
    </source>
</evidence>
<dbReference type="OrthoDB" id="9774724at2"/>
<sequence length="436" mass="49122">MADNGLLITGVEEQSIGEELGLKPGDKLVAINNQPVRDILDYRFLCAAEELVARVITQTGEEWELEIEKEYEEDLGLDFGEHSFGPTRRCHNRCLFCFVDQMAPKMRETLYIKDDDYRLSFWQGNFVTLTNVKEAELQRIIEQRLGPLYISVHTTNPELRVRMLNNRFAGKIMEQLKALAQAGITMHTQVVLCPDINDGPELKRTIEDLASLWPEVQSMAVVPVGVTKYREGLYNLRTFTPEEAGQVIELVESYQEEFMERYDYPFVFASDEFYVMAGKTIPATEKYGDFPQTENGVGLARLFLDQWEAVKDELPESLPFNRIVTLVTGTSGAAILQQVVDRLNQIKGLQVHLAVVKNHFFGETVTVTGLLTASDIINALKDKNLGDALILPSVMLREGEEVFLDDLTVSDVAKQLQVKVEVVDGPIDLVEVVLGD</sequence>
<dbReference type="EMBL" id="CP019698">
    <property type="protein sequence ID" value="AQS58598.1"/>
    <property type="molecule type" value="Genomic_DNA"/>
</dbReference>
<reference evidence="2 3" key="1">
    <citation type="journal article" date="2016" name="Int. J. Syst. Evol. Microbiol.">
        <title>Desulfotomaculum ferrireducens sp. nov., a moderately thermophilic sulfate-reducing and dissimilatory Fe(III)-reducing bacterium isolated from compost.</title>
        <authorList>
            <person name="Yang G."/>
            <person name="Guo J."/>
            <person name="Zhuang L."/>
            <person name="Yuan Y."/>
            <person name="Zhou S."/>
        </authorList>
    </citation>
    <scope>NUCLEOTIDE SEQUENCE [LARGE SCALE GENOMIC DNA]</scope>
    <source>
        <strain evidence="2 3">GSS09</strain>
    </source>
</reference>
<dbReference type="Pfam" id="PF04459">
    <property type="entry name" value="DUF512"/>
    <property type="match status" value="1"/>
</dbReference>
<accession>A0A1S6IUY6</accession>
<dbReference type="InterPro" id="IPR036034">
    <property type="entry name" value="PDZ_sf"/>
</dbReference>
<dbReference type="Proteomes" id="UP000189464">
    <property type="component" value="Chromosome"/>
</dbReference>
<dbReference type="Gene3D" id="2.30.42.10">
    <property type="match status" value="1"/>
</dbReference>
<dbReference type="KEGG" id="dfg:B0537_05545"/>
<dbReference type="PROSITE" id="PS50106">
    <property type="entry name" value="PDZ"/>
    <property type="match status" value="1"/>
</dbReference>